<keyword evidence="2" id="KW-1185">Reference proteome</keyword>
<dbReference type="AlphaFoldDB" id="A0A6F8XQ14"/>
<dbReference type="SUPFAM" id="SSF103247">
    <property type="entry name" value="TT1751-like"/>
    <property type="match status" value="1"/>
</dbReference>
<dbReference type="InterPro" id="IPR035923">
    <property type="entry name" value="TT1751-like_sf"/>
</dbReference>
<reference evidence="1 2" key="2">
    <citation type="submission" date="2020-03" db="EMBL/GenBank/DDBJ databases">
        <authorList>
            <person name="Ichikawa N."/>
            <person name="Kimura A."/>
            <person name="Kitahashi Y."/>
            <person name="Uohara A."/>
        </authorList>
    </citation>
    <scope>NUCLEOTIDE SEQUENCE [LARGE SCALE GENOMIC DNA]</scope>
    <source>
        <strain evidence="1 2">NBRC 107702</strain>
    </source>
</reference>
<protein>
    <recommendedName>
        <fullName evidence="3">DUF302 domain-containing protein</fullName>
    </recommendedName>
</protein>
<evidence type="ECO:0000313" key="1">
    <source>
        <dbReference type="EMBL" id="BCB75906.1"/>
    </source>
</evidence>
<dbReference type="KEGG" id="pfla:Pflav_023160"/>
<name>A0A6F8XQ14_9ACTN</name>
<accession>A0A6F8XQ14</accession>
<reference evidence="1 2" key="1">
    <citation type="submission" date="2020-03" db="EMBL/GenBank/DDBJ databases">
        <title>Whole genome shotgun sequence of Phytohabitans flavus NBRC 107702.</title>
        <authorList>
            <person name="Komaki H."/>
            <person name="Tamura T."/>
        </authorList>
    </citation>
    <scope>NUCLEOTIDE SEQUENCE [LARGE SCALE GENOMIC DNA]</scope>
    <source>
        <strain evidence="1 2">NBRC 107702</strain>
    </source>
</reference>
<dbReference type="RefSeq" id="WP_173035940.1">
    <property type="nucleotide sequence ID" value="NZ_AP022870.1"/>
</dbReference>
<proteinExistence type="predicted"/>
<organism evidence="1 2">
    <name type="scientific">Phytohabitans flavus</name>
    <dbReference type="NCBI Taxonomy" id="1076124"/>
    <lineage>
        <taxon>Bacteria</taxon>
        <taxon>Bacillati</taxon>
        <taxon>Actinomycetota</taxon>
        <taxon>Actinomycetes</taxon>
        <taxon>Micromonosporales</taxon>
        <taxon>Micromonosporaceae</taxon>
    </lineage>
</organism>
<dbReference type="EMBL" id="AP022870">
    <property type="protein sequence ID" value="BCB75906.1"/>
    <property type="molecule type" value="Genomic_DNA"/>
</dbReference>
<dbReference type="Proteomes" id="UP000502508">
    <property type="component" value="Chromosome"/>
</dbReference>
<evidence type="ECO:0008006" key="3">
    <source>
        <dbReference type="Google" id="ProtNLM"/>
    </source>
</evidence>
<evidence type="ECO:0000313" key="2">
    <source>
        <dbReference type="Proteomes" id="UP000502508"/>
    </source>
</evidence>
<gene>
    <name evidence="1" type="ORF">Pflav_023160</name>
</gene>
<sequence>MATGPISDTTYQTHRLEVSVDVPFDEFRRRFETAVPAIDDATLDALVGRKADWSEMTTFVDGSAPQGFLRYWTSNPGPLMSLAGDPGECAAYLMGNHIIAERMYRYDPAAMMYAPLRPVISQRDGGPTKFTIERPGAAFASFSDGRIAEVGVELDRKVAALLQHLGAPVPPSLLE</sequence>